<feature type="transmembrane region" description="Helical" evidence="1">
    <location>
        <begin position="21"/>
        <end position="40"/>
    </location>
</feature>
<feature type="transmembrane region" description="Helical" evidence="1">
    <location>
        <begin position="140"/>
        <end position="158"/>
    </location>
</feature>
<gene>
    <name evidence="2" type="ORF">SAMN05660337_3479</name>
</gene>
<organism evidence="2 3">
    <name type="scientific">Maridesulfovibrio ferrireducens</name>
    <dbReference type="NCBI Taxonomy" id="246191"/>
    <lineage>
        <taxon>Bacteria</taxon>
        <taxon>Pseudomonadati</taxon>
        <taxon>Thermodesulfobacteriota</taxon>
        <taxon>Desulfovibrionia</taxon>
        <taxon>Desulfovibrionales</taxon>
        <taxon>Desulfovibrionaceae</taxon>
        <taxon>Maridesulfovibrio</taxon>
    </lineage>
</organism>
<keyword evidence="1" id="KW-0472">Membrane</keyword>
<feature type="transmembrane region" description="Helical" evidence="1">
    <location>
        <begin position="60"/>
        <end position="77"/>
    </location>
</feature>
<sequence length="174" mass="20103">MTEKMTPQSIKWVRTFHMLSACLWGGGALSMVLIHCMFTPHSGGELYARDVCIKIIDEYVVTSGAFGCLITGFIFAWKTSWGFFKFKWIITKWAVNIGFIIFGFLFYMPWLERMSEISGSIKLMALQTPEYLKNQLLNEISAFMIFGCLLLLVWISIFKPWGKLRNQEVSRKQS</sequence>
<accession>A0A1G9LQU0</accession>
<keyword evidence="1" id="KW-1133">Transmembrane helix</keyword>
<dbReference type="OrthoDB" id="156858at2"/>
<feature type="transmembrane region" description="Helical" evidence="1">
    <location>
        <begin position="89"/>
        <end position="110"/>
    </location>
</feature>
<dbReference type="EMBL" id="FNGA01000008">
    <property type="protein sequence ID" value="SDL64319.1"/>
    <property type="molecule type" value="Genomic_DNA"/>
</dbReference>
<evidence type="ECO:0000256" key="1">
    <source>
        <dbReference type="SAM" id="Phobius"/>
    </source>
</evidence>
<protein>
    <recommendedName>
        <fullName evidence="4">DUF2269 family protein</fullName>
    </recommendedName>
</protein>
<evidence type="ECO:0000313" key="3">
    <source>
        <dbReference type="Proteomes" id="UP000199053"/>
    </source>
</evidence>
<evidence type="ECO:0008006" key="4">
    <source>
        <dbReference type="Google" id="ProtNLM"/>
    </source>
</evidence>
<dbReference type="AlphaFoldDB" id="A0A1G9LQU0"/>
<dbReference type="RefSeq" id="WP_092163482.1">
    <property type="nucleotide sequence ID" value="NZ_FNGA01000008.1"/>
</dbReference>
<reference evidence="3" key="1">
    <citation type="submission" date="2016-10" db="EMBL/GenBank/DDBJ databases">
        <authorList>
            <person name="Varghese N."/>
            <person name="Submissions S."/>
        </authorList>
    </citation>
    <scope>NUCLEOTIDE SEQUENCE [LARGE SCALE GENOMIC DNA]</scope>
    <source>
        <strain evidence="3">DSM 16995</strain>
    </source>
</reference>
<dbReference type="STRING" id="246191.SAMN05660337_3479"/>
<keyword evidence="1" id="KW-0812">Transmembrane</keyword>
<evidence type="ECO:0000313" key="2">
    <source>
        <dbReference type="EMBL" id="SDL64319.1"/>
    </source>
</evidence>
<name>A0A1G9LQU0_9BACT</name>
<dbReference type="Proteomes" id="UP000199053">
    <property type="component" value="Unassembled WGS sequence"/>
</dbReference>
<keyword evidence="3" id="KW-1185">Reference proteome</keyword>
<proteinExistence type="predicted"/>